<dbReference type="EMBL" id="JAOAOG010000334">
    <property type="protein sequence ID" value="KAJ6227502.1"/>
    <property type="molecule type" value="Genomic_DNA"/>
</dbReference>
<keyword evidence="5" id="KW-0472">Membrane</keyword>
<dbReference type="PANTHER" id="PTHR12223:SF28">
    <property type="entry name" value="LECTIN, MANNOSE BINDING 1 LIKE"/>
    <property type="match status" value="1"/>
</dbReference>
<evidence type="ECO:0000256" key="3">
    <source>
        <dbReference type="ARBA" id="ARBA00022729"/>
    </source>
</evidence>
<sequence>MYSIPNNSNEQFIKKNWDLYGSAYVEENGVVLTPKEQSTKGSIWHKIPNQSPNWDLEVDINVSGGHLGADGLAFWYTKNRGREGSAFGNENPFTGLSVFLDTYQNLPGYRIPKEKIQVMVNNGEELYDISSDGEKNQVEECLVRFRNKKPSKLKVTYILKKLTVLIDIEKKGNWKPCIELENINLPVNYYFGFSAATGGLSDKHVIEDVTFSFEREKISESLIQTKETKETNENIVEQIIEKELTLPESPLEFIKEKSTSIKINFQKIFPKIPTILRASLKITTVEKKITHLINVIELQENEIKDLQSQINEDFNKFIELVSEDNSVVDEKLKTFTSGIDSLSKRIEEGRKFSTEIHGNIKDETENIKEKIRTQTTFGLGWVLLILQIIGGIGNLERKVNENVKFKLRAGKEELKKEFTKLISYNSRLQKLHQIRPDCFFGIENHQFDKAWIKKNKKELQEKGPKKVKILKECITDLSILTTKSKRTLERGINTFFKKNFNLKNCSLYSRNMLVFTSFEEMTSSRELQDYYLGLDRSGYNTNFTHNTRKRTNSNARRNNDSKKIRPLTNNHKLFKPIGVNTQKNCQVTNGINSSGGSNNPCVKVNNNNNKKKIQQKNNINIDPKPKPNPKSKHNNKQKVKNNFYQFLFEQSQIPNIQTVLNQKDTGNEIVKTNNEQRSSSIPQPKENLEDDLQLNFNYDLDLNLLENSNFNLNENIYDETSKFVENSEEQIINLETLEKNFTPFLNFENGLTKQCFFTENDHTFIGEQLNTEFENFLQDDILFLSLGDTKAYY</sequence>
<comment type="caution">
    <text evidence="9">The sequence shown here is derived from an EMBL/GenBank/DDBJ whole genome shotgun (WGS) entry which is preliminary data.</text>
</comment>
<dbReference type="PROSITE" id="PS51328">
    <property type="entry name" value="L_LECTIN_LIKE"/>
    <property type="match status" value="1"/>
</dbReference>
<evidence type="ECO:0000259" key="8">
    <source>
        <dbReference type="PROSITE" id="PS51328"/>
    </source>
</evidence>
<dbReference type="Gene3D" id="2.60.120.200">
    <property type="match status" value="1"/>
</dbReference>
<evidence type="ECO:0000256" key="4">
    <source>
        <dbReference type="ARBA" id="ARBA00022989"/>
    </source>
</evidence>
<comment type="subcellular location">
    <subcellularLocation>
        <location evidence="1">Membrane</location>
        <topology evidence="1">Single-pass type I membrane protein</topology>
    </subcellularLocation>
</comment>
<feature type="region of interest" description="Disordered" evidence="7">
    <location>
        <begin position="589"/>
        <end position="636"/>
    </location>
</feature>
<evidence type="ECO:0000256" key="1">
    <source>
        <dbReference type="ARBA" id="ARBA00004479"/>
    </source>
</evidence>
<keyword evidence="3" id="KW-0732">Signal</keyword>
<feature type="compositionally biased region" description="Basic residues" evidence="7">
    <location>
        <begin position="627"/>
        <end position="636"/>
    </location>
</feature>
<evidence type="ECO:0000313" key="9">
    <source>
        <dbReference type="EMBL" id="KAJ6227502.1"/>
    </source>
</evidence>
<dbReference type="SUPFAM" id="SSF49899">
    <property type="entry name" value="Concanavalin A-like lectins/glucanases"/>
    <property type="match status" value="1"/>
</dbReference>
<keyword evidence="2" id="KW-0812">Transmembrane</keyword>
<proteinExistence type="predicted"/>
<feature type="domain" description="L-type lectin-like" evidence="8">
    <location>
        <begin position="1"/>
        <end position="214"/>
    </location>
</feature>
<accession>A0ABQ8X4A3</accession>
<keyword evidence="10" id="KW-1185">Reference proteome</keyword>
<evidence type="ECO:0000256" key="2">
    <source>
        <dbReference type="ARBA" id="ARBA00022692"/>
    </source>
</evidence>
<evidence type="ECO:0000313" key="10">
    <source>
        <dbReference type="Proteomes" id="UP001150062"/>
    </source>
</evidence>
<keyword evidence="6" id="KW-0175">Coiled coil</keyword>
<dbReference type="PANTHER" id="PTHR12223">
    <property type="entry name" value="VESICULAR MANNOSE-BINDING LECTIN"/>
    <property type="match status" value="1"/>
</dbReference>
<organism evidence="9 10">
    <name type="scientific">Anaeramoeba flamelloides</name>
    <dbReference type="NCBI Taxonomy" id="1746091"/>
    <lineage>
        <taxon>Eukaryota</taxon>
        <taxon>Metamonada</taxon>
        <taxon>Anaeramoebidae</taxon>
        <taxon>Anaeramoeba</taxon>
    </lineage>
</organism>
<dbReference type="Proteomes" id="UP001150062">
    <property type="component" value="Unassembled WGS sequence"/>
</dbReference>
<keyword evidence="4" id="KW-1133">Transmembrane helix</keyword>
<dbReference type="InterPro" id="IPR013320">
    <property type="entry name" value="ConA-like_dom_sf"/>
</dbReference>
<feature type="coiled-coil region" evidence="6">
    <location>
        <begin position="289"/>
        <end position="316"/>
    </location>
</feature>
<evidence type="ECO:0000256" key="5">
    <source>
        <dbReference type="ARBA" id="ARBA00023136"/>
    </source>
</evidence>
<reference evidence="9" key="1">
    <citation type="submission" date="2022-08" db="EMBL/GenBank/DDBJ databases">
        <title>Novel sulfate-reducing endosymbionts in the free-living metamonad Anaeramoeba.</title>
        <authorList>
            <person name="Jerlstrom-Hultqvist J."/>
            <person name="Cepicka I."/>
            <person name="Gallot-Lavallee L."/>
            <person name="Salas-Leiva D."/>
            <person name="Curtis B.A."/>
            <person name="Zahonova K."/>
            <person name="Pipaliya S."/>
            <person name="Dacks J."/>
            <person name="Roger A.J."/>
        </authorList>
    </citation>
    <scope>NUCLEOTIDE SEQUENCE</scope>
    <source>
        <strain evidence="9">Schooner1</strain>
    </source>
</reference>
<dbReference type="Pfam" id="PF03388">
    <property type="entry name" value="Lectin_leg-like"/>
    <property type="match status" value="1"/>
</dbReference>
<name>A0ABQ8X4A3_9EUKA</name>
<feature type="region of interest" description="Disordered" evidence="7">
    <location>
        <begin position="543"/>
        <end position="569"/>
    </location>
</feature>
<gene>
    <name evidence="9" type="ORF">M0813_09741</name>
</gene>
<evidence type="ECO:0000256" key="7">
    <source>
        <dbReference type="SAM" id="MobiDB-lite"/>
    </source>
</evidence>
<dbReference type="InterPro" id="IPR005052">
    <property type="entry name" value="Lectin_leg"/>
</dbReference>
<evidence type="ECO:0000256" key="6">
    <source>
        <dbReference type="SAM" id="Coils"/>
    </source>
</evidence>
<dbReference type="InterPro" id="IPR051136">
    <property type="entry name" value="Intracellular_Lectin-GPT"/>
</dbReference>
<feature type="compositionally biased region" description="Low complexity" evidence="7">
    <location>
        <begin position="589"/>
        <end position="608"/>
    </location>
</feature>
<protein>
    <submittedName>
        <fullName evidence="9">Vesicular mannose-binding lectin</fullName>
    </submittedName>
</protein>